<evidence type="ECO:0000256" key="1">
    <source>
        <dbReference type="ARBA" id="ARBA00009865"/>
    </source>
</evidence>
<accession>A0A139HD15</accession>
<dbReference type="InterPro" id="IPR006710">
    <property type="entry name" value="Glyco_hydro_43"/>
</dbReference>
<feature type="active site" description="Proton acceptor" evidence="4">
    <location>
        <position position="40"/>
    </location>
</feature>
<feature type="chain" id="PRO_5007806649" description="Beta-xylosidase C-terminal Concanavalin A-like domain-containing protein" evidence="7">
    <location>
        <begin position="25"/>
        <end position="588"/>
    </location>
</feature>
<dbReference type="InterPro" id="IPR041542">
    <property type="entry name" value="GH43_C2"/>
</dbReference>
<dbReference type="Gene3D" id="2.60.120.200">
    <property type="match status" value="1"/>
</dbReference>
<keyword evidence="3 6" id="KW-0326">Glycosidase</keyword>
<evidence type="ECO:0000259" key="8">
    <source>
        <dbReference type="Pfam" id="PF17851"/>
    </source>
</evidence>
<keyword evidence="2 6" id="KW-0378">Hydrolase</keyword>
<evidence type="ECO:0000256" key="7">
    <source>
        <dbReference type="SAM" id="SignalP"/>
    </source>
</evidence>
<feature type="active site" description="Proton donor" evidence="4">
    <location>
        <position position="199"/>
    </location>
</feature>
<dbReference type="SUPFAM" id="SSF49899">
    <property type="entry name" value="Concanavalin A-like lectins/glucanases"/>
    <property type="match status" value="1"/>
</dbReference>
<name>A0A139HD15_9PEZI</name>
<comment type="caution">
    <text evidence="9">The sequence shown here is derived from an EMBL/GenBank/DDBJ whole genome shotgun (WGS) entry which is preliminary data.</text>
</comment>
<dbReference type="InterPro" id="IPR013320">
    <property type="entry name" value="ConA-like_dom_sf"/>
</dbReference>
<keyword evidence="7" id="KW-0732">Signal</keyword>
<evidence type="ECO:0000256" key="2">
    <source>
        <dbReference type="ARBA" id="ARBA00022801"/>
    </source>
</evidence>
<protein>
    <recommendedName>
        <fullName evidence="8">Beta-xylosidase C-terminal Concanavalin A-like domain-containing protein</fullName>
    </recommendedName>
</protein>
<dbReference type="Proteomes" id="UP000070133">
    <property type="component" value="Unassembled WGS sequence"/>
</dbReference>
<dbReference type="CDD" id="cd18833">
    <property type="entry name" value="GH43_PcXyl-like"/>
    <property type="match status" value="1"/>
</dbReference>
<dbReference type="PANTHER" id="PTHR42812:SF17">
    <property type="entry name" value="BETA-XYLOSIDASE C-TERMINAL CONCANAVALIN A-LIKE DOMAIN-CONTAINING PROTEIN-RELATED"/>
    <property type="match status" value="1"/>
</dbReference>
<comment type="similarity">
    <text evidence="1 6">Belongs to the glycosyl hydrolase 43 family.</text>
</comment>
<dbReference type="SUPFAM" id="SSF75005">
    <property type="entry name" value="Arabinanase/levansucrase/invertase"/>
    <property type="match status" value="1"/>
</dbReference>
<feature type="signal peptide" evidence="7">
    <location>
        <begin position="1"/>
        <end position="24"/>
    </location>
</feature>
<gene>
    <name evidence="9" type="ORF">AC578_5870</name>
</gene>
<dbReference type="GO" id="GO:0005975">
    <property type="term" value="P:carbohydrate metabolic process"/>
    <property type="evidence" value="ECO:0007669"/>
    <property type="project" value="InterPro"/>
</dbReference>
<dbReference type="InterPro" id="IPR023296">
    <property type="entry name" value="Glyco_hydro_beta-prop_sf"/>
</dbReference>
<dbReference type="STRING" id="321146.A0A139HD15"/>
<dbReference type="GO" id="GO:0004553">
    <property type="term" value="F:hydrolase activity, hydrolyzing O-glycosyl compounds"/>
    <property type="evidence" value="ECO:0007669"/>
    <property type="project" value="InterPro"/>
</dbReference>
<evidence type="ECO:0000313" key="10">
    <source>
        <dbReference type="Proteomes" id="UP000070133"/>
    </source>
</evidence>
<dbReference type="OrthoDB" id="408373at2759"/>
<evidence type="ECO:0000313" key="9">
    <source>
        <dbReference type="EMBL" id="KXT00350.1"/>
    </source>
</evidence>
<feature type="site" description="Important for catalytic activity, responsible for pKa modulation of the active site Glu and correct orientation of both the proton donor and substrate" evidence="5">
    <location>
        <position position="153"/>
    </location>
</feature>
<organism evidence="9 10">
    <name type="scientific">Pseudocercospora eumusae</name>
    <dbReference type="NCBI Taxonomy" id="321146"/>
    <lineage>
        <taxon>Eukaryota</taxon>
        <taxon>Fungi</taxon>
        <taxon>Dikarya</taxon>
        <taxon>Ascomycota</taxon>
        <taxon>Pezizomycotina</taxon>
        <taxon>Dothideomycetes</taxon>
        <taxon>Dothideomycetidae</taxon>
        <taxon>Mycosphaerellales</taxon>
        <taxon>Mycosphaerellaceae</taxon>
        <taxon>Pseudocercospora</taxon>
    </lineage>
</organism>
<evidence type="ECO:0000256" key="6">
    <source>
        <dbReference type="RuleBase" id="RU361187"/>
    </source>
</evidence>
<feature type="domain" description="Beta-xylosidase C-terminal Concanavalin A-like" evidence="8">
    <location>
        <begin position="392"/>
        <end position="566"/>
    </location>
</feature>
<reference evidence="9 10" key="1">
    <citation type="submission" date="2015-07" db="EMBL/GenBank/DDBJ databases">
        <title>Comparative genomics of the Sigatoka disease complex on banana suggests a link between parallel evolutionary changes in Pseudocercospora fijiensis and Pseudocercospora eumusae and increased virulence on the banana host.</title>
        <authorList>
            <person name="Chang T.-C."/>
            <person name="Salvucci A."/>
            <person name="Crous P.W."/>
            <person name="Stergiopoulos I."/>
        </authorList>
    </citation>
    <scope>NUCLEOTIDE SEQUENCE [LARGE SCALE GENOMIC DNA]</scope>
    <source>
        <strain evidence="9 10">CBS 114824</strain>
    </source>
</reference>
<dbReference type="Pfam" id="PF04616">
    <property type="entry name" value="Glyco_hydro_43"/>
    <property type="match status" value="1"/>
</dbReference>
<keyword evidence="10" id="KW-1185">Reference proteome</keyword>
<dbReference type="InterPro" id="IPR051795">
    <property type="entry name" value="Glycosyl_Hydrlase_43"/>
</dbReference>
<dbReference type="EMBL" id="LFZN01000075">
    <property type="protein sequence ID" value="KXT00350.1"/>
    <property type="molecule type" value="Genomic_DNA"/>
</dbReference>
<evidence type="ECO:0000256" key="3">
    <source>
        <dbReference type="ARBA" id="ARBA00023295"/>
    </source>
</evidence>
<evidence type="ECO:0000256" key="5">
    <source>
        <dbReference type="PIRSR" id="PIRSR606710-2"/>
    </source>
</evidence>
<proteinExistence type="inferred from homology"/>
<dbReference type="PANTHER" id="PTHR42812">
    <property type="entry name" value="BETA-XYLOSIDASE"/>
    <property type="match status" value="1"/>
</dbReference>
<dbReference type="Gene3D" id="2.115.10.20">
    <property type="entry name" value="Glycosyl hydrolase domain, family 43"/>
    <property type="match status" value="1"/>
</dbReference>
<dbReference type="AlphaFoldDB" id="A0A139HD15"/>
<evidence type="ECO:0000256" key="4">
    <source>
        <dbReference type="PIRSR" id="PIRSR606710-1"/>
    </source>
</evidence>
<sequence>MSTTTRLRIAALIAATLLLARSRAENSTYYNPVFPGWNSDPTCTRVDGTFYCAVSTFVAFPGLPVYASTDLMNWKLISHAWNRETQLPGINKNTSDDSRGMYAPNLRYHGGKFYMTCAYLTSKGLLGTIFVSADPYNNSAWSNPIIWKAPGIDPDLFWDDDGTVYVTTAGINIAHIDLQTGAITGRQSLWNGTGGAYAEGPHIYKKNGWYYLMIAEGGTELNHMETIARSRNITGPYEGYANNPILSNANTTEYFQTVGHADLFQDPDGNWWGVALSTRSGPGWETYPMGREAVLYPVDWSGEWPIASQVRGLMTGWELPHSNISIPGDSAQFDDDDYIDFEPGSSIPSHLMTLRYPPTIDNTFEISPDGYRNKLAISPSRTNLTGIINDTNLDGQSGIAFLARKQTHTLFSYTVDLDYNPQVEGQEAGITAFITRYQHIDISIRYNASANAQRELVFRIEASGKPNSTFDSSEQSFQIPSSWPPGPIRLQIHTVNDTAYVLSAMPASNSNAKIMLGTTSAEILSGGNGRFIGTLLGVFATCNGGAGFENDCEGTSGVAYFSRWRYSGAAQKIAEGEFVPRGVVHGEL</sequence>
<dbReference type="Pfam" id="PF17851">
    <property type="entry name" value="GH43_C2"/>
    <property type="match status" value="1"/>
</dbReference>